<comment type="catalytic activity">
    <reaction evidence="1 7">
        <text>5-hydroxyisourate + H2O = 5-hydroxy-2-oxo-4-ureido-2,5-dihydro-1H-imidazole-5-carboxylate + H(+)</text>
        <dbReference type="Rhea" id="RHEA:23736"/>
        <dbReference type="ChEBI" id="CHEBI:15377"/>
        <dbReference type="ChEBI" id="CHEBI:15378"/>
        <dbReference type="ChEBI" id="CHEBI:18072"/>
        <dbReference type="ChEBI" id="CHEBI:58639"/>
        <dbReference type="EC" id="3.5.2.17"/>
    </reaction>
</comment>
<organism evidence="9 10">
    <name type="scientific">Pedobacter gandavensis</name>
    <dbReference type="NCBI Taxonomy" id="2679963"/>
    <lineage>
        <taxon>Bacteria</taxon>
        <taxon>Pseudomonadati</taxon>
        <taxon>Bacteroidota</taxon>
        <taxon>Sphingobacteriia</taxon>
        <taxon>Sphingobacteriales</taxon>
        <taxon>Sphingobacteriaceae</taxon>
        <taxon>Pedobacter</taxon>
    </lineage>
</organism>
<evidence type="ECO:0000313" key="9">
    <source>
        <dbReference type="EMBL" id="MBB2148171.1"/>
    </source>
</evidence>
<gene>
    <name evidence="9" type="primary">uraH</name>
    <name evidence="9" type="ORF">GM920_04525</name>
</gene>
<dbReference type="Proteomes" id="UP000636110">
    <property type="component" value="Unassembled WGS sequence"/>
</dbReference>
<dbReference type="EC" id="3.5.2.17" evidence="7"/>
<evidence type="ECO:0000256" key="5">
    <source>
        <dbReference type="ARBA" id="ARBA00022631"/>
    </source>
</evidence>
<dbReference type="CDD" id="cd05822">
    <property type="entry name" value="TLP_HIUase"/>
    <property type="match status" value="1"/>
</dbReference>
<evidence type="ECO:0000313" key="10">
    <source>
        <dbReference type="Proteomes" id="UP000636110"/>
    </source>
</evidence>
<evidence type="ECO:0000256" key="4">
    <source>
        <dbReference type="ARBA" id="ARBA00011881"/>
    </source>
</evidence>
<name>A0ABR6ET63_9SPHI</name>
<dbReference type="InterPro" id="IPR023416">
    <property type="entry name" value="Transthyretin/HIU_hydrolase_d"/>
</dbReference>
<comment type="caution">
    <text evidence="9">The sequence shown here is derived from an EMBL/GenBank/DDBJ whole genome shotgun (WGS) entry which is preliminary data.</text>
</comment>
<dbReference type="SUPFAM" id="SSF49472">
    <property type="entry name" value="Transthyretin (synonym: prealbumin)"/>
    <property type="match status" value="1"/>
</dbReference>
<feature type="domain" description="Transthyretin/hydroxyisourate hydrolase" evidence="8">
    <location>
        <begin position="22"/>
        <end position="136"/>
    </location>
</feature>
<keyword evidence="6 7" id="KW-0378">Hydrolase</keyword>
<reference evidence="9 10" key="1">
    <citation type="submission" date="2019-11" db="EMBL/GenBank/DDBJ databases">
        <title>Description of Pedobacter sp. LMG 31462T.</title>
        <authorList>
            <person name="Carlier A."/>
            <person name="Qi S."/>
            <person name="Vandamme P."/>
        </authorList>
    </citation>
    <scope>NUCLEOTIDE SEQUENCE [LARGE SCALE GENOMIC DNA]</scope>
    <source>
        <strain evidence="9 10">LMG 31462</strain>
    </source>
</reference>
<comment type="function">
    <text evidence="2">Catalyzes the hydrolysis of 5-hydroxyisourate (HIU) to 2-oxo-4-hydroxy-4-carboxy-5-ureidoimidazoline (OHCU).</text>
</comment>
<evidence type="ECO:0000256" key="6">
    <source>
        <dbReference type="ARBA" id="ARBA00022801"/>
    </source>
</evidence>
<dbReference type="InterPro" id="IPR036817">
    <property type="entry name" value="Transthyretin/HIU_hydrolase_sf"/>
</dbReference>
<dbReference type="InterPro" id="IPR000895">
    <property type="entry name" value="Transthyretin/HIU_hydrolase"/>
</dbReference>
<dbReference type="Gene3D" id="2.60.40.180">
    <property type="entry name" value="Transthyretin/hydroxyisourate hydrolase domain"/>
    <property type="match status" value="1"/>
</dbReference>
<sequence length="136" mass="15714">MLKKLSILILLVGFTFSGIAQSQKFQLSSHILDISRGLPAQGVLIRLEKQNGNKQWTFIAENKTNQQGRIQDFLPYGNKGNKGIFKLTYFIEPYFKSLKQNSFYPFIEVVFEIKDDQHYHVPITLSPYGYSTYRGN</sequence>
<evidence type="ECO:0000259" key="8">
    <source>
        <dbReference type="SMART" id="SM00095"/>
    </source>
</evidence>
<dbReference type="GO" id="GO:0033971">
    <property type="term" value="F:hydroxyisourate hydrolase activity"/>
    <property type="evidence" value="ECO:0007669"/>
    <property type="project" value="UniProtKB-EC"/>
</dbReference>
<dbReference type="InterPro" id="IPR023419">
    <property type="entry name" value="Transthyretin_CS"/>
</dbReference>
<dbReference type="InterPro" id="IPR014306">
    <property type="entry name" value="Hydroxyisourate_hydrolase"/>
</dbReference>
<evidence type="ECO:0000256" key="1">
    <source>
        <dbReference type="ARBA" id="ARBA00001043"/>
    </source>
</evidence>
<dbReference type="InterPro" id="IPR023418">
    <property type="entry name" value="Thyroxine_BS"/>
</dbReference>
<proteinExistence type="inferred from homology"/>
<dbReference type="NCBIfam" id="TIGR02962">
    <property type="entry name" value="hdxy_isourate"/>
    <property type="match status" value="1"/>
</dbReference>
<dbReference type="SMART" id="SM00095">
    <property type="entry name" value="TR_THY"/>
    <property type="match status" value="1"/>
</dbReference>
<dbReference type="RefSeq" id="WP_182953831.1">
    <property type="nucleotide sequence ID" value="NZ_WNXC01000001.1"/>
</dbReference>
<comment type="similarity">
    <text evidence="3 7">Belongs to the transthyretin family. 5-hydroxyisourate hydrolase subfamily.</text>
</comment>
<evidence type="ECO:0000256" key="2">
    <source>
        <dbReference type="ARBA" id="ARBA00002704"/>
    </source>
</evidence>
<dbReference type="PANTHER" id="PTHR10395:SF7">
    <property type="entry name" value="5-HYDROXYISOURATE HYDROLASE"/>
    <property type="match status" value="1"/>
</dbReference>
<dbReference type="PROSITE" id="PS00768">
    <property type="entry name" value="TRANSTHYRETIN_1"/>
    <property type="match status" value="1"/>
</dbReference>
<dbReference type="PROSITE" id="PS00769">
    <property type="entry name" value="TRANSTHYRETIN_2"/>
    <property type="match status" value="1"/>
</dbReference>
<dbReference type="EMBL" id="WNXC01000001">
    <property type="protein sequence ID" value="MBB2148171.1"/>
    <property type="molecule type" value="Genomic_DNA"/>
</dbReference>
<comment type="subunit">
    <text evidence="4 7">Homotetramer.</text>
</comment>
<evidence type="ECO:0000256" key="3">
    <source>
        <dbReference type="ARBA" id="ARBA00009850"/>
    </source>
</evidence>
<protein>
    <recommendedName>
        <fullName evidence="7">5-hydroxyisourate hydrolase</fullName>
        <shortName evidence="7">HIU hydrolase</shortName>
        <shortName evidence="7">HIUHase</shortName>
        <ecNumber evidence="7">3.5.2.17</ecNumber>
    </recommendedName>
</protein>
<dbReference type="PRINTS" id="PR00189">
    <property type="entry name" value="TRNSTHYRETIN"/>
</dbReference>
<dbReference type="Pfam" id="PF00576">
    <property type="entry name" value="Transthyretin"/>
    <property type="match status" value="1"/>
</dbReference>
<accession>A0ABR6ET63</accession>
<dbReference type="PANTHER" id="PTHR10395">
    <property type="entry name" value="URICASE AND TRANSTHYRETIN-RELATED"/>
    <property type="match status" value="1"/>
</dbReference>
<keyword evidence="10" id="KW-1185">Reference proteome</keyword>
<keyword evidence="5 7" id="KW-0659">Purine metabolism</keyword>
<evidence type="ECO:0000256" key="7">
    <source>
        <dbReference type="RuleBase" id="RU361270"/>
    </source>
</evidence>